<dbReference type="GO" id="GO:0005737">
    <property type="term" value="C:cytoplasm"/>
    <property type="evidence" value="ECO:0007669"/>
    <property type="project" value="UniProtKB-SubCell"/>
</dbReference>
<evidence type="ECO:0000256" key="3">
    <source>
        <dbReference type="ARBA" id="ARBA00004065"/>
    </source>
</evidence>
<dbReference type="GO" id="GO:0030145">
    <property type="term" value="F:manganese ion binding"/>
    <property type="evidence" value="ECO:0007669"/>
    <property type="project" value="UniProtKB-UniRule"/>
</dbReference>
<keyword evidence="11 14" id="KW-0255">Endonuclease</keyword>
<dbReference type="AlphaFoldDB" id="A0A7K1TYN8"/>
<keyword evidence="19" id="KW-1185">Reference proteome</keyword>
<comment type="subcellular location">
    <subcellularLocation>
        <location evidence="4 14">Cytoplasm</location>
    </subcellularLocation>
</comment>
<dbReference type="InterPro" id="IPR036397">
    <property type="entry name" value="RNaseH_sf"/>
</dbReference>
<evidence type="ECO:0000256" key="2">
    <source>
        <dbReference type="ARBA" id="ARBA00001946"/>
    </source>
</evidence>
<dbReference type="Pfam" id="PF01351">
    <property type="entry name" value="RNase_HII"/>
    <property type="match status" value="1"/>
</dbReference>
<evidence type="ECO:0000256" key="9">
    <source>
        <dbReference type="ARBA" id="ARBA00022722"/>
    </source>
</evidence>
<dbReference type="HAMAP" id="MF_00052_B">
    <property type="entry name" value="RNase_HII_B"/>
    <property type="match status" value="1"/>
</dbReference>
<name>A0A7K1TYN8_9BACT</name>
<evidence type="ECO:0000313" key="18">
    <source>
        <dbReference type="EMBL" id="MVT07229.1"/>
    </source>
</evidence>
<reference evidence="18 19" key="1">
    <citation type="submission" date="2019-12" db="EMBL/GenBank/DDBJ databases">
        <title>Chitinophaga sp. strain ysch24 (GDMCC 1.1355), whole genome shotgun sequence.</title>
        <authorList>
            <person name="Zhang X."/>
        </authorList>
    </citation>
    <scope>NUCLEOTIDE SEQUENCE [LARGE SCALE GENOMIC DNA]</scope>
    <source>
        <strain evidence="19">ysch24</strain>
    </source>
</reference>
<evidence type="ECO:0000256" key="16">
    <source>
        <dbReference type="RuleBase" id="RU003515"/>
    </source>
</evidence>
<comment type="cofactor">
    <cofactor evidence="14 15">
        <name>Mn(2+)</name>
        <dbReference type="ChEBI" id="CHEBI:29035"/>
    </cofactor>
    <cofactor evidence="14 15">
        <name>Mg(2+)</name>
        <dbReference type="ChEBI" id="CHEBI:18420"/>
    </cofactor>
    <text evidence="14 15">Manganese or magnesium. Binds 1 divalent metal ion per monomer in the absence of substrate. May bind a second metal ion after substrate binding.</text>
</comment>
<organism evidence="18 19">
    <name type="scientific">Chitinophaga tropicalis</name>
    <dbReference type="NCBI Taxonomy" id="2683588"/>
    <lineage>
        <taxon>Bacteria</taxon>
        <taxon>Pseudomonadati</taxon>
        <taxon>Bacteroidota</taxon>
        <taxon>Chitinophagia</taxon>
        <taxon>Chitinophagales</taxon>
        <taxon>Chitinophagaceae</taxon>
        <taxon>Chitinophaga</taxon>
    </lineage>
</organism>
<dbReference type="GO" id="GO:0004523">
    <property type="term" value="F:RNA-DNA hybrid ribonuclease activity"/>
    <property type="evidence" value="ECO:0007669"/>
    <property type="project" value="UniProtKB-UniRule"/>
</dbReference>
<dbReference type="GO" id="GO:0003723">
    <property type="term" value="F:RNA binding"/>
    <property type="evidence" value="ECO:0007669"/>
    <property type="project" value="UniProtKB-UniRule"/>
</dbReference>
<evidence type="ECO:0000256" key="6">
    <source>
        <dbReference type="ARBA" id="ARBA00012180"/>
    </source>
</evidence>
<dbReference type="GO" id="GO:0006298">
    <property type="term" value="P:mismatch repair"/>
    <property type="evidence" value="ECO:0007669"/>
    <property type="project" value="TreeGrafter"/>
</dbReference>
<dbReference type="InterPro" id="IPR024567">
    <property type="entry name" value="RNase_HII/HIII_dom"/>
</dbReference>
<dbReference type="Gene3D" id="3.30.420.10">
    <property type="entry name" value="Ribonuclease H-like superfamily/Ribonuclease H"/>
    <property type="match status" value="1"/>
</dbReference>
<keyword evidence="12 14" id="KW-0378">Hydrolase</keyword>
<evidence type="ECO:0000256" key="10">
    <source>
        <dbReference type="ARBA" id="ARBA00022723"/>
    </source>
</evidence>
<evidence type="ECO:0000256" key="11">
    <source>
        <dbReference type="ARBA" id="ARBA00022759"/>
    </source>
</evidence>
<evidence type="ECO:0000259" key="17">
    <source>
        <dbReference type="PROSITE" id="PS51975"/>
    </source>
</evidence>
<proteinExistence type="inferred from homology"/>
<dbReference type="InterPro" id="IPR001352">
    <property type="entry name" value="RNase_HII/HIII"/>
</dbReference>
<dbReference type="InterPro" id="IPR022898">
    <property type="entry name" value="RNase_HII"/>
</dbReference>
<dbReference type="SUPFAM" id="SSF53098">
    <property type="entry name" value="Ribonuclease H-like"/>
    <property type="match status" value="1"/>
</dbReference>
<comment type="similarity">
    <text evidence="5 14 16">Belongs to the RNase HII family.</text>
</comment>
<sequence length="220" mass="24813">MLLSYHQEEFAIEAGCDEAGRGCLAGPVFAAAVILPRKFRHKLLNDSKQLKASDRESLRGVIEKKALAYAVASVDNLEIDRINILKASFKAMHLALEALHMQPEYILVDGNRFVPYGTTPHACIIKGDGIYASIAAASILAKTYRDEYMLKLHEEYPHFGWNDNKGYPTLQHRDAIRQHGDTPYHRKSFRLLPDQMELDFDNPVKDYTVVRVVSPDDGIS</sequence>
<dbReference type="RefSeq" id="WP_157304636.1">
    <property type="nucleotide sequence ID" value="NZ_WRXN01000001.1"/>
</dbReference>
<feature type="binding site" evidence="14 15">
    <location>
        <position position="109"/>
    </location>
    <ligand>
        <name>a divalent metal cation</name>
        <dbReference type="ChEBI" id="CHEBI:60240"/>
    </ligand>
</feature>
<evidence type="ECO:0000256" key="5">
    <source>
        <dbReference type="ARBA" id="ARBA00007383"/>
    </source>
</evidence>
<protein>
    <recommendedName>
        <fullName evidence="7 14">Ribonuclease HII</fullName>
        <shortName evidence="14">RNase HII</shortName>
        <ecNumber evidence="6 14">3.1.26.4</ecNumber>
    </recommendedName>
</protein>
<gene>
    <name evidence="14" type="primary">rnhB</name>
    <name evidence="18" type="ORF">GO493_03080</name>
</gene>
<dbReference type="EMBL" id="WRXN01000001">
    <property type="protein sequence ID" value="MVT07229.1"/>
    <property type="molecule type" value="Genomic_DNA"/>
</dbReference>
<evidence type="ECO:0000256" key="15">
    <source>
        <dbReference type="PROSITE-ProRule" id="PRU01319"/>
    </source>
</evidence>
<evidence type="ECO:0000256" key="1">
    <source>
        <dbReference type="ARBA" id="ARBA00000077"/>
    </source>
</evidence>
<accession>A0A7K1TYN8</accession>
<evidence type="ECO:0000256" key="8">
    <source>
        <dbReference type="ARBA" id="ARBA00022490"/>
    </source>
</evidence>
<feature type="domain" description="RNase H type-2" evidence="17">
    <location>
        <begin position="11"/>
        <end position="201"/>
    </location>
</feature>
<dbReference type="Proteomes" id="UP000461730">
    <property type="component" value="Unassembled WGS sequence"/>
</dbReference>
<comment type="cofactor">
    <cofactor evidence="2">
        <name>Mg(2+)</name>
        <dbReference type="ChEBI" id="CHEBI:18420"/>
    </cofactor>
</comment>
<feature type="binding site" evidence="14 15">
    <location>
        <position position="17"/>
    </location>
    <ligand>
        <name>a divalent metal cation</name>
        <dbReference type="ChEBI" id="CHEBI:60240"/>
    </ligand>
</feature>
<dbReference type="PROSITE" id="PS51975">
    <property type="entry name" value="RNASE_H_2"/>
    <property type="match status" value="1"/>
</dbReference>
<evidence type="ECO:0000256" key="14">
    <source>
        <dbReference type="HAMAP-Rule" id="MF_00052"/>
    </source>
</evidence>
<dbReference type="PANTHER" id="PTHR10954:SF18">
    <property type="entry name" value="RIBONUCLEASE HII"/>
    <property type="match status" value="1"/>
</dbReference>
<keyword evidence="8 14" id="KW-0963">Cytoplasm</keyword>
<dbReference type="NCBIfam" id="NF000595">
    <property type="entry name" value="PRK00015.1-3"/>
    <property type="match status" value="1"/>
</dbReference>
<dbReference type="EC" id="3.1.26.4" evidence="6 14"/>
<dbReference type="InterPro" id="IPR012337">
    <property type="entry name" value="RNaseH-like_sf"/>
</dbReference>
<dbReference type="GO" id="GO:0043137">
    <property type="term" value="P:DNA replication, removal of RNA primer"/>
    <property type="evidence" value="ECO:0007669"/>
    <property type="project" value="TreeGrafter"/>
</dbReference>
<keyword evidence="10 14" id="KW-0479">Metal-binding</keyword>
<comment type="catalytic activity">
    <reaction evidence="1 14 15 16">
        <text>Endonucleolytic cleavage to 5'-phosphomonoester.</text>
        <dbReference type="EC" id="3.1.26.4"/>
    </reaction>
</comment>
<keyword evidence="9 14" id="KW-0540">Nuclease</keyword>
<evidence type="ECO:0000256" key="13">
    <source>
        <dbReference type="ARBA" id="ARBA00023211"/>
    </source>
</evidence>
<keyword evidence="13 14" id="KW-0464">Manganese</keyword>
<evidence type="ECO:0000256" key="12">
    <source>
        <dbReference type="ARBA" id="ARBA00022801"/>
    </source>
</evidence>
<dbReference type="CDD" id="cd07182">
    <property type="entry name" value="RNase_HII_bacteria_HII_like"/>
    <property type="match status" value="1"/>
</dbReference>
<comment type="caution">
    <text evidence="18">The sequence shown here is derived from an EMBL/GenBank/DDBJ whole genome shotgun (WGS) entry which is preliminary data.</text>
</comment>
<feature type="binding site" evidence="14 15">
    <location>
        <position position="18"/>
    </location>
    <ligand>
        <name>a divalent metal cation</name>
        <dbReference type="ChEBI" id="CHEBI:60240"/>
    </ligand>
</feature>
<comment type="function">
    <text evidence="3 14 16">Endonuclease that specifically degrades the RNA of RNA-DNA hybrids.</text>
</comment>
<evidence type="ECO:0000256" key="4">
    <source>
        <dbReference type="ARBA" id="ARBA00004496"/>
    </source>
</evidence>
<evidence type="ECO:0000313" key="19">
    <source>
        <dbReference type="Proteomes" id="UP000461730"/>
    </source>
</evidence>
<dbReference type="GO" id="GO:0032299">
    <property type="term" value="C:ribonuclease H2 complex"/>
    <property type="evidence" value="ECO:0007669"/>
    <property type="project" value="TreeGrafter"/>
</dbReference>
<evidence type="ECO:0000256" key="7">
    <source>
        <dbReference type="ARBA" id="ARBA00019179"/>
    </source>
</evidence>
<dbReference type="PANTHER" id="PTHR10954">
    <property type="entry name" value="RIBONUCLEASE H2 SUBUNIT A"/>
    <property type="match status" value="1"/>
</dbReference>